<organism evidence="8">
    <name type="scientific">Dictyoglomus thermophilum</name>
    <dbReference type="NCBI Taxonomy" id="14"/>
    <lineage>
        <taxon>Bacteria</taxon>
        <taxon>Pseudomonadati</taxon>
        <taxon>Dictyoglomota</taxon>
        <taxon>Dictyoglomia</taxon>
        <taxon>Dictyoglomales</taxon>
        <taxon>Dictyoglomaceae</taxon>
        <taxon>Dictyoglomus</taxon>
    </lineage>
</organism>
<keyword evidence="6" id="KW-0472">Membrane</keyword>
<dbReference type="PANTHER" id="PTHR22683">
    <property type="entry name" value="SPORULATION PROTEIN RELATED"/>
    <property type="match status" value="1"/>
</dbReference>
<dbReference type="CDD" id="cd01127">
    <property type="entry name" value="TrwB_TraG_TraD_VirD4"/>
    <property type="match status" value="1"/>
</dbReference>
<dbReference type="Pfam" id="PF01580">
    <property type="entry name" value="FtsK_SpoIIIE"/>
    <property type="match status" value="1"/>
</dbReference>
<dbReference type="Gene3D" id="3.40.50.300">
    <property type="entry name" value="P-loop containing nucleotide triphosphate hydrolases"/>
    <property type="match status" value="1"/>
</dbReference>
<evidence type="ECO:0000256" key="4">
    <source>
        <dbReference type="ARBA" id="ARBA00023125"/>
    </source>
</evidence>
<evidence type="ECO:0000256" key="5">
    <source>
        <dbReference type="PROSITE-ProRule" id="PRU00289"/>
    </source>
</evidence>
<proteinExistence type="inferred from homology"/>
<evidence type="ECO:0000256" key="1">
    <source>
        <dbReference type="ARBA" id="ARBA00006474"/>
    </source>
</evidence>
<protein>
    <submittedName>
        <fullName evidence="8">DNA translocase FtsK</fullName>
    </submittedName>
</protein>
<dbReference type="SUPFAM" id="SSF46785">
    <property type="entry name" value="Winged helix' DNA-binding domain"/>
    <property type="match status" value="1"/>
</dbReference>
<name>A0A7V4DWB3_DICTH</name>
<dbReference type="GO" id="GO:0005524">
    <property type="term" value="F:ATP binding"/>
    <property type="evidence" value="ECO:0007669"/>
    <property type="project" value="UniProtKB-UniRule"/>
</dbReference>
<keyword evidence="4" id="KW-0238">DNA-binding</keyword>
<evidence type="ECO:0000256" key="2">
    <source>
        <dbReference type="ARBA" id="ARBA00022741"/>
    </source>
</evidence>
<dbReference type="EMBL" id="DTDV01000005">
    <property type="protein sequence ID" value="HGK22999.1"/>
    <property type="molecule type" value="Genomic_DNA"/>
</dbReference>
<dbReference type="SUPFAM" id="SSF52540">
    <property type="entry name" value="P-loop containing nucleoside triphosphate hydrolases"/>
    <property type="match status" value="1"/>
</dbReference>
<keyword evidence="6" id="KW-0812">Transmembrane</keyword>
<evidence type="ECO:0000256" key="3">
    <source>
        <dbReference type="ARBA" id="ARBA00022840"/>
    </source>
</evidence>
<feature type="transmembrane region" description="Helical" evidence="6">
    <location>
        <begin position="44"/>
        <end position="62"/>
    </location>
</feature>
<evidence type="ECO:0000313" key="8">
    <source>
        <dbReference type="EMBL" id="HGK22999.1"/>
    </source>
</evidence>
<dbReference type="InterPro" id="IPR018541">
    <property type="entry name" value="Ftsk_gamma"/>
</dbReference>
<dbReference type="PROSITE" id="PS50901">
    <property type="entry name" value="FTSK"/>
    <property type="match status" value="1"/>
</dbReference>
<dbReference type="PANTHER" id="PTHR22683:SF41">
    <property type="entry name" value="DNA TRANSLOCASE FTSK"/>
    <property type="match status" value="1"/>
</dbReference>
<accession>A0A7V4DWB3</accession>
<dbReference type="InterPro" id="IPR041027">
    <property type="entry name" value="FtsK_alpha"/>
</dbReference>
<dbReference type="Pfam" id="PF09397">
    <property type="entry name" value="FtsK_gamma"/>
    <property type="match status" value="1"/>
</dbReference>
<dbReference type="Gene3D" id="1.10.10.10">
    <property type="entry name" value="Winged helix-like DNA-binding domain superfamily/Winged helix DNA-binding domain"/>
    <property type="match status" value="1"/>
</dbReference>
<reference evidence="8" key="1">
    <citation type="journal article" date="2020" name="mSystems">
        <title>Genome- and Community-Level Interaction Insights into Carbon Utilization and Element Cycling Functions of Hydrothermarchaeota in Hydrothermal Sediment.</title>
        <authorList>
            <person name="Zhou Z."/>
            <person name="Liu Y."/>
            <person name="Xu W."/>
            <person name="Pan J."/>
            <person name="Luo Z.H."/>
            <person name="Li M."/>
        </authorList>
    </citation>
    <scope>NUCLEOTIDE SEQUENCE [LARGE SCALE GENOMIC DNA]</scope>
    <source>
        <strain evidence="8">SpSt-70</strain>
    </source>
</reference>
<dbReference type="Pfam" id="PF17854">
    <property type="entry name" value="FtsK_alpha"/>
    <property type="match status" value="1"/>
</dbReference>
<dbReference type="InterPro" id="IPR036390">
    <property type="entry name" value="WH_DNA-bd_sf"/>
</dbReference>
<dbReference type="SMART" id="SM00843">
    <property type="entry name" value="Ftsk_gamma"/>
    <property type="match status" value="1"/>
</dbReference>
<feature type="transmembrane region" description="Helical" evidence="6">
    <location>
        <begin position="74"/>
        <end position="92"/>
    </location>
</feature>
<feature type="domain" description="FtsK" evidence="7">
    <location>
        <begin position="321"/>
        <end position="511"/>
    </location>
</feature>
<gene>
    <name evidence="8" type="ORF">ENU78_00880</name>
</gene>
<dbReference type="Gene3D" id="3.30.980.40">
    <property type="match status" value="1"/>
</dbReference>
<dbReference type="SMART" id="SM00382">
    <property type="entry name" value="AAA"/>
    <property type="match status" value="1"/>
</dbReference>
<dbReference type="InterPro" id="IPR002543">
    <property type="entry name" value="FtsK_dom"/>
</dbReference>
<dbReference type="InterPro" id="IPR003593">
    <property type="entry name" value="AAA+_ATPase"/>
</dbReference>
<evidence type="ECO:0000259" key="7">
    <source>
        <dbReference type="PROSITE" id="PS50901"/>
    </source>
</evidence>
<sequence>MEKRKLVGIFLICINIFGFLSWLFPESSGILGRIFIDFLKNFFGIYLIPFVVIQGLAIYYLLRRKTLEKEFLALGLYLISLFSLFTVFIKFFNLYKYQGELGRLLLNIFPYIGFFGYIIFSIATLTIAVFLLPPPRSKVRIKREKNKKVNLDLETQKISDRSFEKTTKKTSKENKQTTSYIERKTKLDFSIPTSILSYSAPSKAELEDYEQIAKNLEETLKSFKVDAKVQDWNIGPSVIRYNITLAPGTRVSKVLNLSNDIALALAVPSVRFEAPVPGKSVVGVEIPRRKPVKVYLREILESDAFIESKHPLTFALGKDLIGNIKVANLSEILHLLIAGTTGSGKSMFINALIISLLYKNTPETLNLLMIDPKRVELSIYNKLMGRYLRHPVVTEPKKAVFALKWAVGEMERRYEIFEKNEVRNIEEYKNLNEKENLPYIVIIIDELNDLMMTSPKEIEDLICRLAQKARAAGIHLVVATQRPSVDVITGLIKANIPSRIAFAVSSQIDSRIILDDSGAEKLIGKGDMLYQPITSGHPIRLQAPYVDEKDIKNVVNYILENVPEISVEPISLESLEQEEEKEEISEFSDPLLPQVIELLKGRKIISTSYIQRKLSIGYNRAARLLDILEEKGYVVSQGEGKPRKVLRGGDEI</sequence>
<dbReference type="InterPro" id="IPR050206">
    <property type="entry name" value="FtsK/SpoIIIE/SftA"/>
</dbReference>
<keyword evidence="6" id="KW-1133">Transmembrane helix</keyword>
<comment type="similarity">
    <text evidence="1">Belongs to the FtsK/SpoIIIE/SftA family.</text>
</comment>
<keyword evidence="3 5" id="KW-0067">ATP-binding</keyword>
<evidence type="ECO:0000256" key="6">
    <source>
        <dbReference type="SAM" id="Phobius"/>
    </source>
</evidence>
<comment type="caution">
    <text evidence="8">The sequence shown here is derived from an EMBL/GenBank/DDBJ whole genome shotgun (WGS) entry which is preliminary data.</text>
</comment>
<feature type="transmembrane region" description="Helical" evidence="6">
    <location>
        <begin position="112"/>
        <end position="133"/>
    </location>
</feature>
<feature type="binding site" evidence="5">
    <location>
        <begin position="339"/>
        <end position="346"/>
    </location>
    <ligand>
        <name>ATP</name>
        <dbReference type="ChEBI" id="CHEBI:30616"/>
    </ligand>
</feature>
<feature type="transmembrane region" description="Helical" evidence="6">
    <location>
        <begin position="7"/>
        <end position="24"/>
    </location>
</feature>
<keyword evidence="2 5" id="KW-0547">Nucleotide-binding</keyword>
<dbReference type="InterPro" id="IPR027417">
    <property type="entry name" value="P-loop_NTPase"/>
</dbReference>
<dbReference type="InterPro" id="IPR036388">
    <property type="entry name" value="WH-like_DNA-bd_sf"/>
</dbReference>
<dbReference type="GO" id="GO:0003677">
    <property type="term" value="F:DNA binding"/>
    <property type="evidence" value="ECO:0007669"/>
    <property type="project" value="UniProtKB-KW"/>
</dbReference>
<dbReference type="AlphaFoldDB" id="A0A7V4DWB3"/>